<dbReference type="AlphaFoldDB" id="A0A3G6JAW9"/>
<feature type="domain" description="WhiA LAGLIDADG-like" evidence="6">
    <location>
        <begin position="127"/>
        <end position="217"/>
    </location>
</feature>
<dbReference type="InterPro" id="IPR003802">
    <property type="entry name" value="Sporulation_regulator_WhiA"/>
</dbReference>
<evidence type="ECO:0000313" key="7">
    <source>
        <dbReference type="EMBL" id="AZA13640.1"/>
    </source>
</evidence>
<evidence type="ECO:0000256" key="1">
    <source>
        <dbReference type="ARBA" id="ARBA00022618"/>
    </source>
</evidence>
<dbReference type="InterPro" id="IPR039518">
    <property type="entry name" value="WhiA_LAGLIDADG_dom"/>
</dbReference>
<dbReference type="Proteomes" id="UP000269019">
    <property type="component" value="Chromosome"/>
</dbReference>
<dbReference type="InterPro" id="IPR027434">
    <property type="entry name" value="Homing_endonucl"/>
</dbReference>
<dbReference type="PANTHER" id="PTHR37307">
    <property type="entry name" value="CELL DIVISION PROTEIN WHIA-RELATED"/>
    <property type="match status" value="1"/>
</dbReference>
<proteinExistence type="inferred from homology"/>
<dbReference type="NCBIfam" id="TIGR00647">
    <property type="entry name" value="DNA_bind_WhiA"/>
    <property type="match status" value="1"/>
</dbReference>
<dbReference type="Gene3D" id="3.10.28.10">
    <property type="entry name" value="Homing endonucleases"/>
    <property type="match status" value="1"/>
</dbReference>
<comment type="similarity">
    <text evidence="4">Belongs to the WhiA family.</text>
</comment>
<dbReference type="Pfam" id="PF02650">
    <property type="entry name" value="HTH_WhiA"/>
    <property type="match status" value="1"/>
</dbReference>
<keyword evidence="2 4" id="KW-0238">DNA-binding</keyword>
<dbReference type="GO" id="GO:0003677">
    <property type="term" value="F:DNA binding"/>
    <property type="evidence" value="ECO:0007669"/>
    <property type="project" value="UniProtKB-UniRule"/>
</dbReference>
<sequence>MSMTLQVKQELAAVEVTRPMVRAAEATAFLRFAGEQYDTPFGTRLRLALDTEAAARRAVRMLNEAFDAGACVQRSAEQGTGGLGRFHIAVDRPAAVVLRDAELVTRSGVRIVGLPPKLVSGTIVEGEAVWRAALLCHGTLTESGRSSLEIVCPGVEAAMALAGCARRMGLHARTKEARGHERVYLRDGEAIGALLTRLGAHRSRLFWEEQRLQQEVRSTANRLANFDDANLRRSAQAATAAAAKVERAMEILGDDVPDHLLEAGALRIRYRKASLEELGRLSDPQLTKDAIAGRIRRLVSMANKRAQELGIPGTAVAASAAGEQAADSEEH</sequence>
<name>A0A3G6JAW9_9CORY</name>
<dbReference type="InterPro" id="IPR023054">
    <property type="entry name" value="Sporulation_regulator_WhiA_C"/>
</dbReference>
<feature type="domain" description="Sporulation regulator WhiA C-terminal" evidence="5">
    <location>
        <begin position="220"/>
        <end position="302"/>
    </location>
</feature>
<keyword evidence="3 4" id="KW-0131">Cell cycle</keyword>
<protein>
    <recommendedName>
        <fullName evidence="4">Probable cell division protein WhiA</fullName>
    </recommendedName>
</protein>
<gene>
    <name evidence="4 7" type="primary">whiA</name>
    <name evidence="7" type="ORF">CCHOA_06205</name>
</gene>
<evidence type="ECO:0000259" key="6">
    <source>
        <dbReference type="Pfam" id="PF14527"/>
    </source>
</evidence>
<keyword evidence="8" id="KW-1185">Reference proteome</keyword>
<dbReference type="GO" id="GO:0051301">
    <property type="term" value="P:cell division"/>
    <property type="evidence" value="ECO:0007669"/>
    <property type="project" value="UniProtKB-UniRule"/>
</dbReference>
<dbReference type="EMBL" id="CP033896">
    <property type="protein sequence ID" value="AZA13640.1"/>
    <property type="molecule type" value="Genomic_DNA"/>
</dbReference>
<dbReference type="PANTHER" id="PTHR37307:SF1">
    <property type="entry name" value="CELL DIVISION PROTEIN WHIA-RELATED"/>
    <property type="match status" value="1"/>
</dbReference>
<evidence type="ECO:0000313" key="8">
    <source>
        <dbReference type="Proteomes" id="UP000269019"/>
    </source>
</evidence>
<dbReference type="GO" id="GO:0043937">
    <property type="term" value="P:regulation of sporulation"/>
    <property type="evidence" value="ECO:0007669"/>
    <property type="project" value="InterPro"/>
</dbReference>
<accession>A0A3G6JAW9</accession>
<dbReference type="KEGG" id="ccho:CCHOA_06205"/>
<evidence type="ECO:0000259" key="5">
    <source>
        <dbReference type="Pfam" id="PF02650"/>
    </source>
</evidence>
<evidence type="ECO:0000256" key="2">
    <source>
        <dbReference type="ARBA" id="ARBA00023125"/>
    </source>
</evidence>
<evidence type="ECO:0000256" key="4">
    <source>
        <dbReference type="HAMAP-Rule" id="MF_01420"/>
    </source>
</evidence>
<keyword evidence="1 4" id="KW-0132">Cell division</keyword>
<comment type="function">
    <text evidence="4">Involved in cell division and chromosome segregation.</text>
</comment>
<dbReference type="HAMAP" id="MF_01420">
    <property type="entry name" value="HTH_type_WhiA"/>
    <property type="match status" value="1"/>
</dbReference>
<reference evidence="7 8" key="1">
    <citation type="submission" date="2018-11" db="EMBL/GenBank/DDBJ databases">
        <authorList>
            <person name="Kleinhagauer T."/>
            <person name="Glaeser S.P."/>
            <person name="Spergser J."/>
            <person name="Ruckert C."/>
            <person name="Kaempfer P."/>
            <person name="Busse H.-J."/>
        </authorList>
    </citation>
    <scope>NUCLEOTIDE SEQUENCE [LARGE SCALE GENOMIC DNA]</scope>
    <source>
        <strain evidence="7 8">200CH</strain>
    </source>
</reference>
<dbReference type="Pfam" id="PF14527">
    <property type="entry name" value="LAGLIDADG_WhiA"/>
    <property type="match status" value="1"/>
</dbReference>
<evidence type="ECO:0000256" key="3">
    <source>
        <dbReference type="ARBA" id="ARBA00023306"/>
    </source>
</evidence>
<organism evidence="7 8">
    <name type="scientific">Corynebacterium choanae</name>
    <dbReference type="NCBI Taxonomy" id="1862358"/>
    <lineage>
        <taxon>Bacteria</taxon>
        <taxon>Bacillati</taxon>
        <taxon>Actinomycetota</taxon>
        <taxon>Actinomycetes</taxon>
        <taxon>Mycobacteriales</taxon>
        <taxon>Corynebacteriaceae</taxon>
        <taxon>Corynebacterium</taxon>
    </lineage>
</organism>